<dbReference type="SUPFAM" id="SSF48452">
    <property type="entry name" value="TPR-like"/>
    <property type="match status" value="1"/>
</dbReference>
<keyword evidence="3" id="KW-0812">Transmembrane</keyword>
<dbReference type="InterPro" id="IPR036465">
    <property type="entry name" value="vWFA_dom_sf"/>
</dbReference>
<proteinExistence type="predicted"/>
<sequence length="654" mass="70203">MMADFHFLRPWWWLALLALPVLWFAVRRDASVTRNWARVIDAHLLPHLMVGDATSRRTPLVVLSIAWLIGVAALAGPAWERLPLPVFRHQQAHVVALQLSATMLAADLKPDRLTRARYKINDLLDRIGDGQVALLGYAGDAFVAAPMTDDANTVKNLLDVLDPSVMPVAGNATGTAIRRALALIEQAGGRGGDIILVADSASNDASEAAREAAERGVRVSVLAVGTAQGAPVSLPQGDFLKDTRGDIVVARLDANALSRVARAGRGNYVEMGSDNRDIDAVLGGRQRVTTGTAAGDGAGATAQAWRDRGPWLALLLLPLALAAFRRGWAFAVLFALGLGAPQPVRALEWRDLWQRADQQAWQALQAGDAKQAQALARDPDLHGSAAFRAGDFATAAQDWQQGANADAAYNRGNALAQQKQFEEAIKAWDEALARDPGHADALANKKSVEEWLKRQQEQQQQQQGGESSRDPSGNEESSESPSSDPSQSGQDKPKETGDPSRQGEPGQSKDGQSGESDSKDGKSEGQQGQSGPSQPGQSGGDARADKDGKEGAGAGAPTEEQARQQAVQAQQDKARFQKEMDKALTQQPAAARGEKGDPKGEPAGKAAVESDAEREQRQANQQWLERVPDDPGALLRRKFQLEYERRKQGGRKDE</sequence>
<keyword evidence="1" id="KW-0802">TPR repeat</keyword>
<evidence type="ECO:0000259" key="4">
    <source>
        <dbReference type="PROSITE" id="PS50234"/>
    </source>
</evidence>
<dbReference type="InterPro" id="IPR011990">
    <property type="entry name" value="TPR-like_helical_dom_sf"/>
</dbReference>
<name>A0ABY6BGN2_9GAMM</name>
<feature type="compositionally biased region" description="Basic and acidic residues" evidence="2">
    <location>
        <begin position="592"/>
        <end position="602"/>
    </location>
</feature>
<feature type="repeat" description="TPR" evidence="1">
    <location>
        <begin position="405"/>
        <end position="438"/>
    </location>
</feature>
<feature type="region of interest" description="Disordered" evidence="2">
    <location>
        <begin position="451"/>
        <end position="654"/>
    </location>
</feature>
<feature type="compositionally biased region" description="Basic and acidic residues" evidence="2">
    <location>
        <begin position="572"/>
        <end position="582"/>
    </location>
</feature>
<reference evidence="5" key="1">
    <citation type="submission" date="2022-09" db="EMBL/GenBank/DDBJ databases">
        <title>Tahibacter sp. nov., isolated from a fresh water.</title>
        <authorList>
            <person name="Baek J.H."/>
            <person name="Lee J.K."/>
            <person name="Kim J.M."/>
            <person name="Jeon C.O."/>
        </authorList>
    </citation>
    <scope>NUCLEOTIDE SEQUENCE</scope>
    <source>
        <strain evidence="5">W38</strain>
    </source>
</reference>
<feature type="transmembrane region" description="Helical" evidence="3">
    <location>
        <begin position="61"/>
        <end position="79"/>
    </location>
</feature>
<dbReference type="Gene3D" id="1.25.40.10">
    <property type="entry name" value="Tetratricopeptide repeat domain"/>
    <property type="match status" value="1"/>
</dbReference>
<organism evidence="5 6">
    <name type="scientific">Tahibacter amnicola</name>
    <dbReference type="NCBI Taxonomy" id="2976241"/>
    <lineage>
        <taxon>Bacteria</taxon>
        <taxon>Pseudomonadati</taxon>
        <taxon>Pseudomonadota</taxon>
        <taxon>Gammaproteobacteria</taxon>
        <taxon>Lysobacterales</taxon>
        <taxon>Rhodanobacteraceae</taxon>
        <taxon>Tahibacter</taxon>
    </lineage>
</organism>
<evidence type="ECO:0000313" key="5">
    <source>
        <dbReference type="EMBL" id="UXI69000.1"/>
    </source>
</evidence>
<dbReference type="Gene3D" id="3.40.50.410">
    <property type="entry name" value="von Willebrand factor, type A domain"/>
    <property type="match status" value="1"/>
</dbReference>
<keyword evidence="3" id="KW-0472">Membrane</keyword>
<evidence type="ECO:0000313" key="6">
    <source>
        <dbReference type="Proteomes" id="UP001064632"/>
    </source>
</evidence>
<dbReference type="SMART" id="SM00327">
    <property type="entry name" value="VWA"/>
    <property type="match status" value="1"/>
</dbReference>
<feature type="compositionally biased region" description="Basic and acidic residues" evidence="2">
    <location>
        <begin position="639"/>
        <end position="654"/>
    </location>
</feature>
<dbReference type="Pfam" id="PF00515">
    <property type="entry name" value="TPR_1"/>
    <property type="match status" value="1"/>
</dbReference>
<keyword evidence="3" id="KW-1133">Transmembrane helix</keyword>
<evidence type="ECO:0000256" key="3">
    <source>
        <dbReference type="SAM" id="Phobius"/>
    </source>
</evidence>
<evidence type="ECO:0000256" key="2">
    <source>
        <dbReference type="SAM" id="MobiDB-lite"/>
    </source>
</evidence>
<protein>
    <submittedName>
        <fullName evidence="5">VWA domain-containing protein</fullName>
    </submittedName>
</protein>
<dbReference type="PROSITE" id="PS50293">
    <property type="entry name" value="TPR_REGION"/>
    <property type="match status" value="1"/>
</dbReference>
<dbReference type="EMBL" id="CP104694">
    <property type="protein sequence ID" value="UXI69000.1"/>
    <property type="molecule type" value="Genomic_DNA"/>
</dbReference>
<dbReference type="RefSeq" id="WP_261695958.1">
    <property type="nucleotide sequence ID" value="NZ_CP104694.1"/>
</dbReference>
<dbReference type="InterPro" id="IPR019734">
    <property type="entry name" value="TPR_rpt"/>
</dbReference>
<dbReference type="PROSITE" id="PS50005">
    <property type="entry name" value="TPR"/>
    <property type="match status" value="1"/>
</dbReference>
<dbReference type="InterPro" id="IPR002035">
    <property type="entry name" value="VWF_A"/>
</dbReference>
<dbReference type="PANTHER" id="PTHR22550:SF14">
    <property type="entry name" value="VWFA DOMAIN-CONTAINING PROTEIN"/>
    <property type="match status" value="1"/>
</dbReference>
<dbReference type="Pfam" id="PF13519">
    <property type="entry name" value="VWA_2"/>
    <property type="match status" value="1"/>
</dbReference>
<dbReference type="InterPro" id="IPR050768">
    <property type="entry name" value="UPF0353/GerABKA_families"/>
</dbReference>
<feature type="compositionally biased region" description="Low complexity" evidence="2">
    <location>
        <begin position="524"/>
        <end position="536"/>
    </location>
</feature>
<evidence type="ECO:0000256" key="1">
    <source>
        <dbReference type="PROSITE-ProRule" id="PRU00339"/>
    </source>
</evidence>
<keyword evidence="6" id="KW-1185">Reference proteome</keyword>
<dbReference type="Proteomes" id="UP001064632">
    <property type="component" value="Chromosome"/>
</dbReference>
<dbReference type="SMART" id="SM00028">
    <property type="entry name" value="TPR"/>
    <property type="match status" value="1"/>
</dbReference>
<feature type="domain" description="VWFA" evidence="4">
    <location>
        <begin position="92"/>
        <end position="288"/>
    </location>
</feature>
<accession>A0ABY6BGN2</accession>
<dbReference type="SUPFAM" id="SSF53300">
    <property type="entry name" value="vWA-like"/>
    <property type="match status" value="1"/>
</dbReference>
<dbReference type="PANTHER" id="PTHR22550">
    <property type="entry name" value="SPORE GERMINATION PROTEIN"/>
    <property type="match status" value="1"/>
</dbReference>
<feature type="compositionally biased region" description="Low complexity" evidence="2">
    <location>
        <begin position="457"/>
        <end position="490"/>
    </location>
</feature>
<dbReference type="PROSITE" id="PS50234">
    <property type="entry name" value="VWFA"/>
    <property type="match status" value="1"/>
</dbReference>
<gene>
    <name evidence="5" type="ORF">N4264_04925</name>
</gene>